<name>A0ABQ5KIC6_9EUKA</name>
<comment type="caution">
    <text evidence="2">The sequence shown here is derived from an EMBL/GenBank/DDBJ whole genome shotgun (WGS) entry which is preliminary data.</text>
</comment>
<dbReference type="InterPro" id="IPR000719">
    <property type="entry name" value="Prot_kinase_dom"/>
</dbReference>
<keyword evidence="3" id="KW-1185">Reference proteome</keyword>
<proteinExistence type="predicted"/>
<evidence type="ECO:0000313" key="2">
    <source>
        <dbReference type="EMBL" id="GKT32268.1"/>
    </source>
</evidence>
<organism evidence="2 3">
    <name type="scientific">Aduncisulcus paluster</name>
    <dbReference type="NCBI Taxonomy" id="2918883"/>
    <lineage>
        <taxon>Eukaryota</taxon>
        <taxon>Metamonada</taxon>
        <taxon>Carpediemonas-like organisms</taxon>
        <taxon>Aduncisulcus</taxon>
    </lineage>
</organism>
<dbReference type="PROSITE" id="PS50011">
    <property type="entry name" value="PROTEIN_KINASE_DOM"/>
    <property type="match status" value="1"/>
</dbReference>
<feature type="domain" description="Protein kinase" evidence="1">
    <location>
        <begin position="66"/>
        <end position="417"/>
    </location>
</feature>
<sequence length="430" mass="48458">MGGKNSTPFINEEINPIPLVTCCDSFETTRSTPSVTSDCSDSSLAVTSSYCKNPSSLYFLSTLSHIYQRGTIGTGGLGETCIVHVDGIENPCVFKKLIKRGSSKVIDLSKVSFFLMVELYSNPSCLHRIPRPLFFFNNCSEQVDGVLGYITEFCEGGNIQDFVKYWCIENVVFLKPLMEEDEEEDSDILDSSDDEDSLDSLSLNPLKVCSLCVGMIECLDDILIAKPQFIHRNIKPENFLVRIDHESRACDIVLDGIGLDSLQEAVALSPESESYFPFTESDNPLDRLSLYTTQSWYYYAPEAFDGVFSQSSDAYSLGMAMLSIFLQKVPYCGHPILMRSSRPSDFKYVIEHGMGPKIDHFPIFKSLETMEDGKYLSVYQCFKGIFREFLNVKPSARLSIRDARERVQSIKDLLPVLGEGWKFFRPSELK</sequence>
<evidence type="ECO:0000313" key="3">
    <source>
        <dbReference type="Proteomes" id="UP001057375"/>
    </source>
</evidence>
<gene>
    <name evidence="2" type="ORF">ADUPG1_006456</name>
</gene>
<reference evidence="2" key="1">
    <citation type="submission" date="2022-03" db="EMBL/GenBank/DDBJ databases">
        <title>Draft genome sequence of Aduncisulcus paluster, a free-living microaerophilic Fornicata.</title>
        <authorList>
            <person name="Yuyama I."/>
            <person name="Kume K."/>
            <person name="Tamura T."/>
            <person name="Inagaki Y."/>
            <person name="Hashimoto T."/>
        </authorList>
    </citation>
    <scope>NUCLEOTIDE SEQUENCE</scope>
    <source>
        <strain evidence="2">NY0171</strain>
    </source>
</reference>
<dbReference type="SMART" id="SM00220">
    <property type="entry name" value="S_TKc"/>
    <property type="match status" value="1"/>
</dbReference>
<dbReference type="InterPro" id="IPR011009">
    <property type="entry name" value="Kinase-like_dom_sf"/>
</dbReference>
<dbReference type="EMBL" id="BQXS01009963">
    <property type="protein sequence ID" value="GKT32268.1"/>
    <property type="molecule type" value="Genomic_DNA"/>
</dbReference>
<evidence type="ECO:0000259" key="1">
    <source>
        <dbReference type="PROSITE" id="PS50011"/>
    </source>
</evidence>
<dbReference type="PANTHER" id="PTHR44167:SF24">
    <property type="entry name" value="SERINE_THREONINE-PROTEIN KINASE CHK2"/>
    <property type="match status" value="1"/>
</dbReference>
<dbReference type="PANTHER" id="PTHR44167">
    <property type="entry name" value="OVARIAN-SPECIFIC SERINE/THREONINE-PROTEIN KINASE LOK-RELATED"/>
    <property type="match status" value="1"/>
</dbReference>
<protein>
    <recommendedName>
        <fullName evidence="1">Protein kinase domain-containing protein</fullName>
    </recommendedName>
</protein>
<dbReference type="Gene3D" id="1.10.510.10">
    <property type="entry name" value="Transferase(Phosphotransferase) domain 1"/>
    <property type="match status" value="1"/>
</dbReference>
<dbReference type="Proteomes" id="UP001057375">
    <property type="component" value="Unassembled WGS sequence"/>
</dbReference>
<accession>A0ABQ5KIC6</accession>
<dbReference type="SUPFAM" id="SSF56112">
    <property type="entry name" value="Protein kinase-like (PK-like)"/>
    <property type="match status" value="1"/>
</dbReference>